<name>A0A0A9FHW6_ARUDO</name>
<organism evidence="1">
    <name type="scientific">Arundo donax</name>
    <name type="common">Giant reed</name>
    <name type="synonym">Donax arundinaceus</name>
    <dbReference type="NCBI Taxonomy" id="35708"/>
    <lineage>
        <taxon>Eukaryota</taxon>
        <taxon>Viridiplantae</taxon>
        <taxon>Streptophyta</taxon>
        <taxon>Embryophyta</taxon>
        <taxon>Tracheophyta</taxon>
        <taxon>Spermatophyta</taxon>
        <taxon>Magnoliopsida</taxon>
        <taxon>Liliopsida</taxon>
        <taxon>Poales</taxon>
        <taxon>Poaceae</taxon>
        <taxon>PACMAD clade</taxon>
        <taxon>Arundinoideae</taxon>
        <taxon>Arundineae</taxon>
        <taxon>Arundo</taxon>
    </lineage>
</organism>
<reference evidence="1" key="2">
    <citation type="journal article" date="2015" name="Data Brief">
        <title>Shoot transcriptome of the giant reed, Arundo donax.</title>
        <authorList>
            <person name="Barrero R.A."/>
            <person name="Guerrero F.D."/>
            <person name="Moolhuijzen P."/>
            <person name="Goolsby J.A."/>
            <person name="Tidwell J."/>
            <person name="Bellgard S.E."/>
            <person name="Bellgard M.I."/>
        </authorList>
    </citation>
    <scope>NUCLEOTIDE SEQUENCE</scope>
    <source>
        <tissue evidence="1">Shoot tissue taken approximately 20 cm above the soil surface</tissue>
    </source>
</reference>
<proteinExistence type="predicted"/>
<accession>A0A0A9FHW6</accession>
<sequence>MPVNDQLFVRSSLTLDADLEDVDVLTLLELEDADLEEAKSHLSLKGAVLLARTHGCLDVLQREGSPVLVSCCRECMSI</sequence>
<dbReference type="EMBL" id="GBRH01188190">
    <property type="protein sequence ID" value="JAE09706.1"/>
    <property type="molecule type" value="Transcribed_RNA"/>
</dbReference>
<protein>
    <submittedName>
        <fullName evidence="1">Uncharacterized protein</fullName>
    </submittedName>
</protein>
<dbReference type="AlphaFoldDB" id="A0A0A9FHW6"/>
<reference evidence="1" key="1">
    <citation type="submission" date="2014-09" db="EMBL/GenBank/DDBJ databases">
        <authorList>
            <person name="Magalhaes I.L.F."/>
            <person name="Oliveira U."/>
            <person name="Santos F.R."/>
            <person name="Vidigal T.H.D.A."/>
            <person name="Brescovit A.D."/>
            <person name="Santos A.J."/>
        </authorList>
    </citation>
    <scope>NUCLEOTIDE SEQUENCE</scope>
    <source>
        <tissue evidence="1">Shoot tissue taken approximately 20 cm above the soil surface</tissue>
    </source>
</reference>
<evidence type="ECO:0000313" key="1">
    <source>
        <dbReference type="EMBL" id="JAE09706.1"/>
    </source>
</evidence>